<reference evidence="3" key="1">
    <citation type="journal article" date="2013" name="Genome Announc.">
        <title>Draft genome sequence of the ascomycete Phaeoacremonium aleophilum strain UCR-PA7, a causal agent of the esca disease complex in grapevines.</title>
        <authorList>
            <person name="Blanco-Ulate B."/>
            <person name="Rolshausen P."/>
            <person name="Cantu D."/>
        </authorList>
    </citation>
    <scope>NUCLEOTIDE SEQUENCE [LARGE SCALE GENOMIC DNA]</scope>
    <source>
        <strain evidence="3">UCR-PA7</strain>
    </source>
</reference>
<dbReference type="EMBL" id="KB932875">
    <property type="protein sequence ID" value="EOO03067.1"/>
    <property type="molecule type" value="Genomic_DNA"/>
</dbReference>
<dbReference type="Gene3D" id="3.40.109.10">
    <property type="entry name" value="NADH Oxidase"/>
    <property type="match status" value="1"/>
</dbReference>
<dbReference type="SUPFAM" id="SSF55469">
    <property type="entry name" value="FMN-dependent nitroreductase-like"/>
    <property type="match status" value="1"/>
</dbReference>
<dbReference type="AlphaFoldDB" id="R8BUN2"/>
<dbReference type="GO" id="GO:0016491">
    <property type="term" value="F:oxidoreductase activity"/>
    <property type="evidence" value="ECO:0007669"/>
    <property type="project" value="InterPro"/>
</dbReference>
<accession>R8BUN2</accession>
<evidence type="ECO:0000313" key="3">
    <source>
        <dbReference type="Proteomes" id="UP000014074"/>
    </source>
</evidence>
<organism evidence="2 3">
    <name type="scientific">Phaeoacremonium minimum (strain UCR-PA7)</name>
    <name type="common">Esca disease fungus</name>
    <name type="synonym">Togninia minima</name>
    <dbReference type="NCBI Taxonomy" id="1286976"/>
    <lineage>
        <taxon>Eukaryota</taxon>
        <taxon>Fungi</taxon>
        <taxon>Dikarya</taxon>
        <taxon>Ascomycota</taxon>
        <taxon>Pezizomycotina</taxon>
        <taxon>Sordariomycetes</taxon>
        <taxon>Sordariomycetidae</taxon>
        <taxon>Togniniales</taxon>
        <taxon>Togniniaceae</taxon>
        <taxon>Phaeoacremonium</taxon>
    </lineage>
</organism>
<dbReference type="InterPro" id="IPR029479">
    <property type="entry name" value="Nitroreductase"/>
</dbReference>
<dbReference type="GeneID" id="19321565"/>
<gene>
    <name evidence="2" type="ORF">UCRPA7_1419</name>
</gene>
<proteinExistence type="predicted"/>
<name>R8BUN2_PHAM7</name>
<protein>
    <submittedName>
        <fullName evidence="2">Putative nitroreductase family protein</fullName>
    </submittedName>
</protein>
<sequence>MQEKFPLYSDKFPIWAMQSDAMLQFTLWTALEAEGLGANLQHYNPLIDSRVASEWKIPDNWKLNAQLVFGGKTGEAGPKDFLPIEERLKVFGA</sequence>
<dbReference type="KEGG" id="tmn:UCRPA7_1419"/>
<evidence type="ECO:0000313" key="2">
    <source>
        <dbReference type="EMBL" id="EOO03067.1"/>
    </source>
</evidence>
<dbReference type="OrthoDB" id="2138173at2759"/>
<dbReference type="PANTHER" id="PTHR43035">
    <property type="entry name" value="FATTY ACID REPRESSION MUTANT PROTEIN 2-RELATED"/>
    <property type="match status" value="1"/>
</dbReference>
<dbReference type="HOGENOM" id="CLU_073125_3_0_1"/>
<evidence type="ECO:0000259" key="1">
    <source>
        <dbReference type="Pfam" id="PF00881"/>
    </source>
</evidence>
<dbReference type="PANTHER" id="PTHR43035:SF1">
    <property type="entry name" value="FATTY ACID REPRESSION MUTANT PROTEIN 2-RELATED"/>
    <property type="match status" value="1"/>
</dbReference>
<dbReference type="InterPro" id="IPR000415">
    <property type="entry name" value="Nitroreductase-like"/>
</dbReference>
<dbReference type="Pfam" id="PF00881">
    <property type="entry name" value="Nitroreductase"/>
    <property type="match status" value="1"/>
</dbReference>
<dbReference type="Proteomes" id="UP000014074">
    <property type="component" value="Unassembled WGS sequence"/>
</dbReference>
<feature type="domain" description="Nitroreductase" evidence="1">
    <location>
        <begin position="6"/>
        <end position="70"/>
    </location>
</feature>
<dbReference type="InterPro" id="IPR033877">
    <property type="entry name" value="Frm2/Hbn1"/>
</dbReference>
<keyword evidence="3" id="KW-1185">Reference proteome</keyword>
<dbReference type="eggNOG" id="ENOG502RYI9">
    <property type="taxonomic scope" value="Eukaryota"/>
</dbReference>
<dbReference type="RefSeq" id="XP_007912191.1">
    <property type="nucleotide sequence ID" value="XM_007914000.1"/>
</dbReference>
<dbReference type="GO" id="GO:0034599">
    <property type="term" value="P:cellular response to oxidative stress"/>
    <property type="evidence" value="ECO:0007669"/>
    <property type="project" value="InterPro"/>
</dbReference>